<protein>
    <submittedName>
        <fullName evidence="1">Winged helix-turn-helix domain-containing protein</fullName>
    </submittedName>
</protein>
<dbReference type="InterPro" id="IPR009351">
    <property type="entry name" value="AlkZ-like"/>
</dbReference>
<name>A0ABV8SV52_9GAMM</name>
<dbReference type="EMBL" id="JBHSDU010000003">
    <property type="protein sequence ID" value="MFC4310922.1"/>
    <property type="molecule type" value="Genomic_DNA"/>
</dbReference>
<comment type="caution">
    <text evidence="1">The sequence shown here is derived from an EMBL/GenBank/DDBJ whole genome shotgun (WGS) entry which is preliminary data.</text>
</comment>
<dbReference type="Proteomes" id="UP001595904">
    <property type="component" value="Unassembled WGS sequence"/>
</dbReference>
<dbReference type="RefSeq" id="WP_380598825.1">
    <property type="nucleotide sequence ID" value="NZ_JBHSDU010000003.1"/>
</dbReference>
<evidence type="ECO:0000313" key="1">
    <source>
        <dbReference type="EMBL" id="MFC4310922.1"/>
    </source>
</evidence>
<gene>
    <name evidence="1" type="ORF">ACFPN2_17635</name>
</gene>
<dbReference type="Pfam" id="PF06224">
    <property type="entry name" value="AlkZ-like"/>
    <property type="match status" value="1"/>
</dbReference>
<proteinExistence type="predicted"/>
<accession>A0ABV8SV52</accession>
<sequence>MGAAKDSLSIGEARRAAIAAQQFLSGGSAPRSGKAFAEIVRRLGVVQIDSVNVLVRSHYLPVFSRRGSYKSALLERAAYDDRLLFEYWGHEASLLPVESYPLFRWRMDDARKGVGTWGRLKRYATSHQNLVKAAIDEIRERGPLGASELTGAGKSKGSWWGWSEGKEILEWLFWIGDVTTARRRNFERIYDLPERVLPESVRNAPVPSREHAQRELTMIGARAMGVATARDLRDYFRLPAKEAAARLGELVEEGKLMPVSVEGWKQQGYLHHEAKIPRASKVADVAALLSPFDSLIWERQRTERLFDFHFRLEIYTPSHKRLHGYYVLPLLLGDRIVGRVDLKSERQGGVLQVKGGSVEPGIKPGNVIEPLAKQLSELAAWLGLENYTVTSRKGELMRELKRLKPR</sequence>
<reference evidence="2" key="1">
    <citation type="journal article" date="2019" name="Int. J. Syst. Evol. Microbiol.">
        <title>The Global Catalogue of Microorganisms (GCM) 10K type strain sequencing project: providing services to taxonomists for standard genome sequencing and annotation.</title>
        <authorList>
            <consortium name="The Broad Institute Genomics Platform"/>
            <consortium name="The Broad Institute Genome Sequencing Center for Infectious Disease"/>
            <person name="Wu L."/>
            <person name="Ma J."/>
        </authorList>
    </citation>
    <scope>NUCLEOTIDE SEQUENCE [LARGE SCALE GENOMIC DNA]</scope>
    <source>
        <strain evidence="2">CGMCC 1.10759</strain>
    </source>
</reference>
<dbReference type="PANTHER" id="PTHR30528:SF0">
    <property type="entry name" value="CYTOPLASMIC PROTEIN"/>
    <property type="match status" value="1"/>
</dbReference>
<dbReference type="PANTHER" id="PTHR30528">
    <property type="entry name" value="CYTOPLASMIC PROTEIN"/>
    <property type="match status" value="1"/>
</dbReference>
<organism evidence="1 2">
    <name type="scientific">Steroidobacter flavus</name>
    <dbReference type="NCBI Taxonomy" id="1842136"/>
    <lineage>
        <taxon>Bacteria</taxon>
        <taxon>Pseudomonadati</taxon>
        <taxon>Pseudomonadota</taxon>
        <taxon>Gammaproteobacteria</taxon>
        <taxon>Steroidobacterales</taxon>
        <taxon>Steroidobacteraceae</taxon>
        <taxon>Steroidobacter</taxon>
    </lineage>
</organism>
<keyword evidence="2" id="KW-1185">Reference proteome</keyword>
<evidence type="ECO:0000313" key="2">
    <source>
        <dbReference type="Proteomes" id="UP001595904"/>
    </source>
</evidence>